<evidence type="ECO:0000259" key="6">
    <source>
        <dbReference type="Pfam" id="PF00692"/>
    </source>
</evidence>
<dbReference type="InterPro" id="IPR036157">
    <property type="entry name" value="dUTPase-like_sf"/>
</dbReference>
<dbReference type="SUPFAM" id="SSF51283">
    <property type="entry name" value="dUTPase-like"/>
    <property type="match status" value="1"/>
</dbReference>
<evidence type="ECO:0000313" key="7">
    <source>
        <dbReference type="EMBL" id="MBF0934087.1"/>
    </source>
</evidence>
<name>A0A929QT44_ABIDE</name>
<dbReference type="GO" id="GO:0004170">
    <property type="term" value="F:dUTP diphosphatase activity"/>
    <property type="evidence" value="ECO:0007669"/>
    <property type="project" value="UniProtKB-EC"/>
</dbReference>
<dbReference type="GO" id="GO:0006226">
    <property type="term" value="P:dUMP biosynthetic process"/>
    <property type="evidence" value="ECO:0007669"/>
    <property type="project" value="InterPro"/>
</dbReference>
<protein>
    <recommendedName>
        <fullName evidence="2">dUTP diphosphatase</fullName>
        <ecNumber evidence="2">3.6.1.23</ecNumber>
    </recommendedName>
</protein>
<evidence type="ECO:0000256" key="2">
    <source>
        <dbReference type="ARBA" id="ARBA00012379"/>
    </source>
</evidence>
<dbReference type="NCBIfam" id="NF001862">
    <property type="entry name" value="PRK00601.1"/>
    <property type="match status" value="1"/>
</dbReference>
<comment type="catalytic activity">
    <reaction evidence="5">
        <text>dUTP + H2O = dUMP + diphosphate + H(+)</text>
        <dbReference type="Rhea" id="RHEA:10248"/>
        <dbReference type="ChEBI" id="CHEBI:15377"/>
        <dbReference type="ChEBI" id="CHEBI:15378"/>
        <dbReference type="ChEBI" id="CHEBI:33019"/>
        <dbReference type="ChEBI" id="CHEBI:61555"/>
        <dbReference type="ChEBI" id="CHEBI:246422"/>
        <dbReference type="EC" id="3.6.1.23"/>
    </reaction>
</comment>
<keyword evidence="4" id="KW-0546">Nucleotide metabolism</keyword>
<dbReference type="PANTHER" id="PTHR11241:SF0">
    <property type="entry name" value="DEOXYURIDINE 5'-TRIPHOSPHATE NUCLEOTIDOHYDROLASE"/>
    <property type="match status" value="1"/>
</dbReference>
<dbReference type="PANTHER" id="PTHR11241">
    <property type="entry name" value="DEOXYURIDINE 5'-TRIPHOSPHATE NUCLEOTIDOHYDROLASE"/>
    <property type="match status" value="1"/>
</dbReference>
<feature type="domain" description="dUTPase-like" evidence="6">
    <location>
        <begin position="21"/>
        <end position="155"/>
    </location>
</feature>
<proteinExistence type="inferred from homology"/>
<evidence type="ECO:0000256" key="3">
    <source>
        <dbReference type="ARBA" id="ARBA00022801"/>
    </source>
</evidence>
<accession>A0A929QT44</accession>
<reference evidence="7" key="1">
    <citation type="submission" date="2020-04" db="EMBL/GenBank/DDBJ databases">
        <title>Deep metagenomics examines the oral microbiome during advanced dental caries in children, revealing novel taxa and co-occurrences with host molecules.</title>
        <authorList>
            <person name="Baker J.L."/>
            <person name="Morton J.T."/>
            <person name="Dinis M."/>
            <person name="Alvarez R."/>
            <person name="Tran N.C."/>
            <person name="Knight R."/>
            <person name="Edlund A."/>
        </authorList>
    </citation>
    <scope>NUCLEOTIDE SEQUENCE</scope>
    <source>
        <strain evidence="7">JCVI_23_bin.16</strain>
    </source>
</reference>
<evidence type="ECO:0000256" key="5">
    <source>
        <dbReference type="ARBA" id="ARBA00047686"/>
    </source>
</evidence>
<evidence type="ECO:0000256" key="1">
    <source>
        <dbReference type="ARBA" id="ARBA00006581"/>
    </source>
</evidence>
<dbReference type="InterPro" id="IPR029054">
    <property type="entry name" value="dUTPase-like"/>
</dbReference>
<dbReference type="InterPro" id="IPR033704">
    <property type="entry name" value="dUTPase_trimeric"/>
</dbReference>
<evidence type="ECO:0000313" key="8">
    <source>
        <dbReference type="Proteomes" id="UP000757900"/>
    </source>
</evidence>
<dbReference type="Gene3D" id="2.70.40.10">
    <property type="match status" value="1"/>
</dbReference>
<evidence type="ECO:0000256" key="4">
    <source>
        <dbReference type="ARBA" id="ARBA00023080"/>
    </source>
</evidence>
<dbReference type="EMBL" id="JABZFV010000001">
    <property type="protein sequence ID" value="MBF0934087.1"/>
    <property type="molecule type" value="Genomic_DNA"/>
</dbReference>
<sequence length="167" mass="18020">MGSLIYQSIVEGARVPHEVDRLKKAHNTDAGYDLQVFLPDHLTVKIGPGEKKMVGTGVRVQIPEGYVGLLFGRSSLATKTPFQLANCVGVIDCGYTGEVKLVVRNTSSREDMWLSADDRIAQLVVVPIFSGGATRVSELSSSEYERGEGGFGSTGYTVLKNQVDLVV</sequence>
<dbReference type="Proteomes" id="UP000757900">
    <property type="component" value="Unassembled WGS sequence"/>
</dbReference>
<organism evidence="7 8">
    <name type="scientific">Abiotrophia defectiva</name>
    <name type="common">Streptococcus defectivus</name>
    <dbReference type="NCBI Taxonomy" id="46125"/>
    <lineage>
        <taxon>Bacteria</taxon>
        <taxon>Bacillati</taxon>
        <taxon>Bacillota</taxon>
        <taxon>Bacilli</taxon>
        <taxon>Lactobacillales</taxon>
        <taxon>Aerococcaceae</taxon>
        <taxon>Abiotrophia</taxon>
    </lineage>
</organism>
<dbReference type="NCBIfam" id="TIGR00576">
    <property type="entry name" value="dut"/>
    <property type="match status" value="1"/>
</dbReference>
<dbReference type="InterPro" id="IPR008181">
    <property type="entry name" value="dUTPase"/>
</dbReference>
<dbReference type="GO" id="GO:0046081">
    <property type="term" value="P:dUTP catabolic process"/>
    <property type="evidence" value="ECO:0007669"/>
    <property type="project" value="InterPro"/>
</dbReference>
<dbReference type="GO" id="GO:0000287">
    <property type="term" value="F:magnesium ion binding"/>
    <property type="evidence" value="ECO:0007669"/>
    <property type="project" value="InterPro"/>
</dbReference>
<dbReference type="Pfam" id="PF00692">
    <property type="entry name" value="dUTPase"/>
    <property type="match status" value="1"/>
</dbReference>
<dbReference type="AlphaFoldDB" id="A0A929QT44"/>
<dbReference type="CDD" id="cd07557">
    <property type="entry name" value="trimeric_dUTPase"/>
    <property type="match status" value="1"/>
</dbReference>
<comment type="caution">
    <text evidence="7">The sequence shown here is derived from an EMBL/GenBank/DDBJ whole genome shotgun (WGS) entry which is preliminary data.</text>
</comment>
<keyword evidence="3 7" id="KW-0378">Hydrolase</keyword>
<gene>
    <name evidence="7" type="primary">dut</name>
    <name evidence="7" type="ORF">HXK00_00405</name>
</gene>
<comment type="similarity">
    <text evidence="1">Belongs to the dUTPase family.</text>
</comment>
<dbReference type="EC" id="3.6.1.23" evidence="2"/>